<sequence>MILKTARRGALMTVAGAAVLTLTACGAGQISQTADQVAAVDGSGADTANKEVAVRDVTIIVNEDQTVALKFTAVNQDDAHKPHKLNSVKVAGKEVTLSEKPEIARNCSVVADSAMNIEALKKSDNVCISYITTTLQNDGFAAGGRKPVTFSFDSGEIKLDATIAANHNEVNTGNRVDPAHAGH</sequence>
<feature type="chain" id="PRO_5038403163" description="Lipoprotein LpqE" evidence="1">
    <location>
        <begin position="27"/>
        <end position="183"/>
    </location>
</feature>
<dbReference type="OrthoDB" id="4420872at2"/>
<dbReference type="PATRIC" id="fig|1050174.4.peg.2151"/>
<dbReference type="STRING" id="1050174.CEPID_10680"/>
<dbReference type="PROSITE" id="PS51257">
    <property type="entry name" value="PROKAR_LIPOPROTEIN"/>
    <property type="match status" value="1"/>
</dbReference>
<dbReference type="Proteomes" id="UP000035368">
    <property type="component" value="Chromosome"/>
</dbReference>
<dbReference type="EMBL" id="CP011541">
    <property type="protein sequence ID" value="AKK03965.1"/>
    <property type="molecule type" value="Genomic_DNA"/>
</dbReference>
<evidence type="ECO:0000313" key="3">
    <source>
        <dbReference type="Proteomes" id="UP000035368"/>
    </source>
</evidence>
<organism evidence="2 3">
    <name type="scientific">Corynebacterium epidermidicanis</name>
    <dbReference type="NCBI Taxonomy" id="1050174"/>
    <lineage>
        <taxon>Bacteria</taxon>
        <taxon>Bacillati</taxon>
        <taxon>Actinomycetota</taxon>
        <taxon>Actinomycetes</taxon>
        <taxon>Mycobacteriales</taxon>
        <taxon>Corynebacteriaceae</taxon>
        <taxon>Corynebacterium</taxon>
    </lineage>
</organism>
<gene>
    <name evidence="2" type="ORF">CEPID_10680</name>
</gene>
<keyword evidence="3" id="KW-1185">Reference proteome</keyword>
<proteinExistence type="predicted"/>
<reference evidence="2 3" key="1">
    <citation type="submission" date="2015-05" db="EMBL/GenBank/DDBJ databases">
        <title>Complete genome sequence of Corynebacterium epidermidicanis DSM 45586, isolated from the skin of a dog suffering from pruritus.</title>
        <authorList>
            <person name="Ruckert C."/>
            <person name="Albersmeier A."/>
            <person name="Winkler A."/>
            <person name="Tauch A."/>
        </authorList>
    </citation>
    <scope>NUCLEOTIDE SEQUENCE [LARGE SCALE GENOMIC DNA]</scope>
    <source>
        <strain evidence="2 3">DSM 45586</strain>
    </source>
</reference>
<evidence type="ECO:0000256" key="1">
    <source>
        <dbReference type="SAM" id="SignalP"/>
    </source>
</evidence>
<dbReference type="RefSeq" id="WP_047240889.1">
    <property type="nucleotide sequence ID" value="NZ_CP011541.1"/>
</dbReference>
<keyword evidence="1" id="KW-0732">Signal</keyword>
<protein>
    <recommendedName>
        <fullName evidence="4">Lipoprotein LpqE</fullName>
    </recommendedName>
</protein>
<dbReference type="AlphaFoldDB" id="A0A0G3GTT9"/>
<evidence type="ECO:0008006" key="4">
    <source>
        <dbReference type="Google" id="ProtNLM"/>
    </source>
</evidence>
<feature type="signal peptide" evidence="1">
    <location>
        <begin position="1"/>
        <end position="26"/>
    </location>
</feature>
<accession>A0A0G3GTT9</accession>
<name>A0A0G3GTT9_9CORY</name>
<dbReference type="KEGG" id="cei:CEPID_10680"/>
<evidence type="ECO:0000313" key="2">
    <source>
        <dbReference type="EMBL" id="AKK03965.1"/>
    </source>
</evidence>